<dbReference type="SUPFAM" id="SSF51126">
    <property type="entry name" value="Pectin lyase-like"/>
    <property type="match status" value="2"/>
</dbReference>
<feature type="compositionally biased region" description="Low complexity" evidence="1">
    <location>
        <begin position="1411"/>
        <end position="1423"/>
    </location>
</feature>
<dbReference type="Pfam" id="PF12708">
    <property type="entry name" value="Pect-lyase_RHGA_epim"/>
    <property type="match status" value="2"/>
</dbReference>
<dbReference type="InterPro" id="IPR001119">
    <property type="entry name" value="SLH_dom"/>
</dbReference>
<feature type="region of interest" description="Disordered" evidence="1">
    <location>
        <begin position="36"/>
        <end position="69"/>
    </location>
</feature>
<dbReference type="GO" id="GO:0004553">
    <property type="term" value="F:hydrolase activity, hydrolyzing O-glycosyl compounds"/>
    <property type="evidence" value="ECO:0007669"/>
    <property type="project" value="InterPro"/>
</dbReference>
<feature type="chain" id="PRO_5026143576" evidence="2">
    <location>
        <begin position="35"/>
        <end position="1827"/>
    </location>
</feature>
<dbReference type="InterPro" id="IPR012334">
    <property type="entry name" value="Pectin_lyas_fold"/>
</dbReference>
<proteinExistence type="predicted"/>
<feature type="compositionally biased region" description="Pro residues" evidence="1">
    <location>
        <begin position="1390"/>
        <end position="1410"/>
    </location>
</feature>
<gene>
    <name evidence="4" type="ORF">HGI30_07975</name>
</gene>
<accession>A0A6H2GVN3</accession>
<dbReference type="EMBL" id="CP051428">
    <property type="protein sequence ID" value="QJC51491.1"/>
    <property type="molecule type" value="Genomic_DNA"/>
</dbReference>
<feature type="domain" description="SLH" evidence="3">
    <location>
        <begin position="1768"/>
        <end position="1827"/>
    </location>
</feature>
<organism evidence="4 5">
    <name type="scientific">Paenibacillus albicereus</name>
    <dbReference type="NCBI Taxonomy" id="2726185"/>
    <lineage>
        <taxon>Bacteria</taxon>
        <taxon>Bacillati</taxon>
        <taxon>Bacillota</taxon>
        <taxon>Bacilli</taxon>
        <taxon>Bacillales</taxon>
        <taxon>Paenibacillaceae</taxon>
        <taxon>Paenibacillus</taxon>
    </lineage>
</organism>
<feature type="signal peptide" evidence="2">
    <location>
        <begin position="1"/>
        <end position="34"/>
    </location>
</feature>
<dbReference type="InterPro" id="IPR024535">
    <property type="entry name" value="RHGA/B-epi-like_pectate_lyase"/>
</dbReference>
<dbReference type="PROSITE" id="PS51272">
    <property type="entry name" value="SLH"/>
    <property type="match status" value="2"/>
</dbReference>
<dbReference type="Proteomes" id="UP000502136">
    <property type="component" value="Chromosome"/>
</dbReference>
<dbReference type="KEGG" id="palr:HGI30_07975"/>
<evidence type="ECO:0000256" key="2">
    <source>
        <dbReference type="SAM" id="SignalP"/>
    </source>
</evidence>
<keyword evidence="5" id="KW-1185">Reference proteome</keyword>
<dbReference type="GO" id="GO:0016052">
    <property type="term" value="P:carbohydrate catabolic process"/>
    <property type="evidence" value="ECO:0007669"/>
    <property type="project" value="InterPro"/>
</dbReference>
<dbReference type="SUPFAM" id="SSF49344">
    <property type="entry name" value="CBD9-like"/>
    <property type="match status" value="1"/>
</dbReference>
<reference evidence="4 5" key="1">
    <citation type="submission" date="2020-04" db="EMBL/GenBank/DDBJ databases">
        <title>Novel Paenibacillus strain UniB2 isolated from commercial digestive syrup.</title>
        <authorList>
            <person name="Thorat V."/>
            <person name="Kirdat K."/>
            <person name="Tiwarekar B."/>
            <person name="Yadav A."/>
        </authorList>
    </citation>
    <scope>NUCLEOTIDE SEQUENCE [LARGE SCALE GENOMIC DNA]</scope>
    <source>
        <strain evidence="4 5">UniB2</strain>
    </source>
</reference>
<dbReference type="GO" id="GO:0030246">
    <property type="term" value="F:carbohydrate binding"/>
    <property type="evidence" value="ECO:0007669"/>
    <property type="project" value="InterPro"/>
</dbReference>
<evidence type="ECO:0000313" key="5">
    <source>
        <dbReference type="Proteomes" id="UP000502136"/>
    </source>
</evidence>
<dbReference type="Pfam" id="PF06452">
    <property type="entry name" value="CBM9_1"/>
    <property type="match status" value="1"/>
</dbReference>
<dbReference type="InterPro" id="IPR010502">
    <property type="entry name" value="Carb-bd_dom_fam9"/>
</dbReference>
<protein>
    <submittedName>
        <fullName evidence="4">S-layer protein</fullName>
    </submittedName>
</protein>
<keyword evidence="2" id="KW-0732">Signal</keyword>
<dbReference type="Gene3D" id="2.160.20.10">
    <property type="entry name" value="Single-stranded right-handed beta-helix, Pectin lyase-like"/>
    <property type="match status" value="2"/>
</dbReference>
<dbReference type="CDD" id="cd09621">
    <property type="entry name" value="CBM9_like_5"/>
    <property type="match status" value="1"/>
</dbReference>
<dbReference type="InterPro" id="IPR011050">
    <property type="entry name" value="Pectin_lyase_fold/virulence"/>
</dbReference>
<evidence type="ECO:0000256" key="1">
    <source>
        <dbReference type="SAM" id="MobiDB-lite"/>
    </source>
</evidence>
<dbReference type="Gene3D" id="2.60.40.1190">
    <property type="match status" value="1"/>
</dbReference>
<sequence length="1827" mass="189530">MNWRNQAPHRAASVLLAVVLAGAAALPHPAPAKAERQAASVVLGESPAEDGIRPRAGDNPDGLRTGTLGGKGYWETDRTQGTVYLYMDVDDEFLYDNQSEEVYVTAEVYDEGTGKLVLQYDSDSAPFKDAPLLEYGDSGTWKSYSFKLADARFANRTGGADFRLGIEGGGASAATNKDVKLASVTVTHKPKPFSSSVTEVVYTQFPTEDVVIADHIATDYGAAGDGIADDTAAIQQALDTAGARGGGVVFLPAGRYRLDGSLTVPTGVTLRGDWTSPEDGGGVRGTVLEAHAGRGEAGGDSLIRLAQASGVTHLSIWYPEQDAAQPVPYPWSIEQLSGDSATVRNVTLVNAYNGIKIGPSWNELHYVKNLYGTVLGTGIFLDFTTDIGRLEGIRLSPDVWADSGLPGAPARAAAAAWTTAHAEGIVMGRSDWEYMSDIRLSGFKTGLRVTTRTDSLETANAQFYDVHVDESRTALKIEGVNDYGLLISASSFAADQGPEPVAVHAGEGFHSIVQFNDTAVGGRTRSAVVNEGSGVLSFENSSIGGYDEARGFGIEAEAGSLILGATEFEGESAHVRAGSQAASVRSLNSGHDGTLDLDDASESADIRIDIDAGIVHQPLPVPAALDAPARPKPATASLYNIAAAPYGADKTGASDASGALRQALEDAAAAGGGTVFAPAGRYRVDEPIVVPSGVELRGSWDVPHHTIGGGTALFTNVGENDPDGEPFLSLEAHAGVRGLNIYYDRQDWTSIKPYSWTVQGRGEGVYLIDVTFPDSYRAVDFASYDTSGHYIDYVAGSPLRDGIRLGGGARGGIVRNVQFNPHYAARSTYPNHPTDEQFNDVWTFQKENLDAFRVGDVQEQTLFNTFVYGSLYGIHMAPENGRGPEAIVIGHGTDGSKKGAYLEAGGPNGVAFVNTELVSMSSQDKVYIETDAAFASRAEFYNSSMWGDTTRSAVVGGGSLLLQQSNFTVVGDKGVSALGGSAAVLDSYFQQAGTTHLHAGPDAVRLSASNNLYRGGLKLVSEAPGKAEGTDILPVSLDVMRQPYDPARPERTGRWIELANSGSAQPLSGTVRIAQPSDAAAAMKPVRFEGLELGAAARIDLPHLAADRLTAEVELDGGKTYTLSGELARSYAVRAGGGETGPAVLLDDAGHYSSVGGKWRGKDDLSVSARLAWDDDKLYVDVDVKDDAHAQSWSGGDIWQGDSLQLGVDLARADGADSARVNELGFALGADGAVSKWRWRAPQGGSTGLPLAQASIERDEEAKTTSYRIALPITELYGSGTQEGAAGLLGFSLLVNENDGQGRAGFMEYHGGIGKSKDASAFGELILLDRSFESIRELSAEEAVRQAEAAGKETSVDAAANFVALLQAGPLRQGLEARLQAIGGGHTTPTPSPSPSPSSGPTPSPSPTPTPSSSGDPAETPAPTAAPGPSAPDPGAGGGSGGPSASPELARMADGSVIARLSPLEGSTAQALRGGIDADELAEAFELASLRRDGVKQVRLKLEGDPQAAYSISVPSGFLDGKRDRLLTLDTPAGSLRLRGDLLPAAEGGAAPGELIVTLRPLEPGAGASGAAVSLAIDGRPVGSFAVPAVLTMPWRTEGAGADGLAVLARRSDGAPVAASRGKNGAVELLIREAGRYAAVLSAGEAAPGSVPAWAQASSEGLHARSIELAAGDGSAPTAPVTRASFLAALVQALDLPLAEGPAFSDVPSGSPLAPPLRTAAHLGIASGTGGGRFEPAAPLSRQDAAVFIDRALERTLLLKLEGGASKLAAYSDSGRAAVYAGGSLGKLIEAGWLRGDGGSLRPAAPLTAAEAAVLLHRMLEGVLDRL</sequence>
<name>A0A6H2GVN3_9BACL</name>
<evidence type="ECO:0000259" key="3">
    <source>
        <dbReference type="PROSITE" id="PS51272"/>
    </source>
</evidence>
<dbReference type="RefSeq" id="WP_168907138.1">
    <property type="nucleotide sequence ID" value="NZ_CP051428.1"/>
</dbReference>
<feature type="domain" description="SLH" evidence="3">
    <location>
        <begin position="1700"/>
        <end position="1763"/>
    </location>
</feature>
<feature type="region of interest" description="Disordered" evidence="1">
    <location>
        <begin position="1382"/>
        <end position="1449"/>
    </location>
</feature>
<evidence type="ECO:0000313" key="4">
    <source>
        <dbReference type="EMBL" id="QJC51491.1"/>
    </source>
</evidence>
<dbReference type="Pfam" id="PF00395">
    <property type="entry name" value="SLH"/>
    <property type="match status" value="1"/>
</dbReference>